<name>X1GQW4_9ZZZZ</name>
<feature type="non-terminal residue" evidence="1">
    <location>
        <position position="1"/>
    </location>
</feature>
<accession>X1GQW4</accession>
<reference evidence="1" key="1">
    <citation type="journal article" date="2014" name="Front. Microbiol.">
        <title>High frequency of phylogenetically diverse reductive dehalogenase-homologous genes in deep subseafloor sedimentary metagenomes.</title>
        <authorList>
            <person name="Kawai M."/>
            <person name="Futagami T."/>
            <person name="Toyoda A."/>
            <person name="Takaki Y."/>
            <person name="Nishi S."/>
            <person name="Hori S."/>
            <person name="Arai W."/>
            <person name="Tsubouchi T."/>
            <person name="Morono Y."/>
            <person name="Uchiyama I."/>
            <person name="Ito T."/>
            <person name="Fujiyama A."/>
            <person name="Inagaki F."/>
            <person name="Takami H."/>
        </authorList>
    </citation>
    <scope>NUCLEOTIDE SEQUENCE</scope>
    <source>
        <strain evidence="1">Expedition CK06-06</strain>
    </source>
</reference>
<organism evidence="1">
    <name type="scientific">marine sediment metagenome</name>
    <dbReference type="NCBI Taxonomy" id="412755"/>
    <lineage>
        <taxon>unclassified sequences</taxon>
        <taxon>metagenomes</taxon>
        <taxon>ecological metagenomes</taxon>
    </lineage>
</organism>
<evidence type="ECO:0000313" key="1">
    <source>
        <dbReference type="EMBL" id="GAH59577.1"/>
    </source>
</evidence>
<gene>
    <name evidence="1" type="ORF">S03H2_36914</name>
</gene>
<dbReference type="AlphaFoldDB" id="X1GQW4"/>
<proteinExistence type="predicted"/>
<sequence>DGMDGIWEEELAKKKRPQDYPKGRFHLDDHFRGKSSHKDIRIKRNDHLEGWTITDAVEGAIDERVDSVSDCKKYPWNDPKIFKFQPDMGDRNVKTVAIKKSQQPLVWLNVRNVAFPPGSVGATKLEWGVFRSVDDGMAYQGVVKPYFNEWFLDGKHFKGRLIFRLIPVRPEWVKKPKAKMQWQCWMTESTPKGQLPYLLSPRGRSRKDVAPPAGESWLPPEWEKKIKAEHRWWPDSKSKQEKIKLIDEAYNDLIERKEIKARKLKLAQELQTDTAVVLMT</sequence>
<comment type="caution">
    <text evidence="1">The sequence shown here is derived from an EMBL/GenBank/DDBJ whole genome shotgun (WGS) entry which is preliminary data.</text>
</comment>
<dbReference type="EMBL" id="BARU01022685">
    <property type="protein sequence ID" value="GAH59577.1"/>
    <property type="molecule type" value="Genomic_DNA"/>
</dbReference>
<feature type="non-terminal residue" evidence="1">
    <location>
        <position position="280"/>
    </location>
</feature>
<protein>
    <submittedName>
        <fullName evidence="1">Uncharacterized protein</fullName>
    </submittedName>
</protein>